<reference evidence="5 6" key="1">
    <citation type="submission" date="2019-12" db="EMBL/GenBank/DDBJ databases">
        <title>Genomic-based taxomic classification of the family Erythrobacteraceae.</title>
        <authorList>
            <person name="Xu L."/>
        </authorList>
    </citation>
    <scope>NUCLEOTIDE SEQUENCE [LARGE SCALE GENOMIC DNA]</scope>
    <source>
        <strain evidence="5 6">MCCC 1A09965</strain>
    </source>
</reference>
<dbReference type="Pfam" id="PF00724">
    <property type="entry name" value="Oxidored_FMN"/>
    <property type="match status" value="1"/>
</dbReference>
<evidence type="ECO:0000313" key="6">
    <source>
        <dbReference type="Proteomes" id="UP000445582"/>
    </source>
</evidence>
<protein>
    <submittedName>
        <fullName evidence="5">Alkene reductase</fullName>
    </submittedName>
</protein>
<dbReference type="AlphaFoldDB" id="A0A844YIF7"/>
<accession>A0A844YIF7</accession>
<comment type="similarity">
    <text evidence="2">Belongs to the NADH:flavin oxidoreductase/NADH oxidase family.</text>
</comment>
<dbReference type="InterPro" id="IPR045247">
    <property type="entry name" value="Oye-like"/>
</dbReference>
<proteinExistence type="inferred from homology"/>
<dbReference type="SUPFAM" id="SSF51395">
    <property type="entry name" value="FMN-linked oxidoreductases"/>
    <property type="match status" value="1"/>
</dbReference>
<dbReference type="PANTHER" id="PTHR22893:SF91">
    <property type="entry name" value="NADPH DEHYDROGENASE 2-RELATED"/>
    <property type="match status" value="1"/>
</dbReference>
<dbReference type="CDD" id="cd02933">
    <property type="entry name" value="OYE_like_FMN"/>
    <property type="match status" value="1"/>
</dbReference>
<evidence type="ECO:0000259" key="4">
    <source>
        <dbReference type="Pfam" id="PF00724"/>
    </source>
</evidence>
<name>A0A844YIF7_9SPHN</name>
<dbReference type="OrthoDB" id="9804454at2"/>
<dbReference type="RefSeq" id="WP_160674723.1">
    <property type="nucleotide sequence ID" value="NZ_WTYN01000001.1"/>
</dbReference>
<gene>
    <name evidence="5" type="ORF">GRI48_09800</name>
</gene>
<evidence type="ECO:0000256" key="3">
    <source>
        <dbReference type="ARBA" id="ARBA00023002"/>
    </source>
</evidence>
<dbReference type="GO" id="GO:0016628">
    <property type="term" value="F:oxidoreductase activity, acting on the CH-CH group of donors, NAD or NADP as acceptor"/>
    <property type="evidence" value="ECO:0007669"/>
    <property type="project" value="UniProtKB-ARBA"/>
</dbReference>
<comment type="caution">
    <text evidence="5">The sequence shown here is derived from an EMBL/GenBank/DDBJ whole genome shotgun (WGS) entry which is preliminary data.</text>
</comment>
<evidence type="ECO:0000256" key="2">
    <source>
        <dbReference type="ARBA" id="ARBA00005979"/>
    </source>
</evidence>
<dbReference type="InterPro" id="IPR001155">
    <property type="entry name" value="OxRdtase_FMN_N"/>
</dbReference>
<feature type="domain" description="NADH:flavin oxidoreductase/NADH oxidase N-terminal" evidence="4">
    <location>
        <begin position="14"/>
        <end position="351"/>
    </location>
</feature>
<evidence type="ECO:0000313" key="5">
    <source>
        <dbReference type="EMBL" id="MXO63305.1"/>
    </source>
</evidence>
<evidence type="ECO:0000256" key="1">
    <source>
        <dbReference type="ARBA" id="ARBA00001917"/>
    </source>
</evidence>
<dbReference type="EMBL" id="WTYN01000001">
    <property type="protein sequence ID" value="MXO63305.1"/>
    <property type="molecule type" value="Genomic_DNA"/>
</dbReference>
<keyword evidence="6" id="KW-1185">Reference proteome</keyword>
<dbReference type="InterPro" id="IPR013785">
    <property type="entry name" value="Aldolase_TIM"/>
</dbReference>
<dbReference type="GO" id="GO:0005829">
    <property type="term" value="C:cytosol"/>
    <property type="evidence" value="ECO:0007669"/>
    <property type="project" value="TreeGrafter"/>
</dbReference>
<dbReference type="FunFam" id="3.20.20.70:FF:000059">
    <property type="entry name" value="N-ethylmaleimide reductase, FMN-linked"/>
    <property type="match status" value="1"/>
</dbReference>
<dbReference type="PANTHER" id="PTHR22893">
    <property type="entry name" value="NADH OXIDOREDUCTASE-RELATED"/>
    <property type="match status" value="1"/>
</dbReference>
<dbReference type="GO" id="GO:0010181">
    <property type="term" value="F:FMN binding"/>
    <property type="evidence" value="ECO:0007669"/>
    <property type="project" value="InterPro"/>
</dbReference>
<comment type="cofactor">
    <cofactor evidence="1">
        <name>FMN</name>
        <dbReference type="ChEBI" id="CHEBI:58210"/>
    </cofactor>
</comment>
<dbReference type="Proteomes" id="UP000445582">
    <property type="component" value="Unassembled WGS sequence"/>
</dbReference>
<organism evidence="5 6">
    <name type="scientific">Qipengyuania oceanensis</name>
    <dbReference type="NCBI Taxonomy" id="1463597"/>
    <lineage>
        <taxon>Bacteria</taxon>
        <taxon>Pseudomonadati</taxon>
        <taxon>Pseudomonadota</taxon>
        <taxon>Alphaproteobacteria</taxon>
        <taxon>Sphingomonadales</taxon>
        <taxon>Erythrobacteraceae</taxon>
        <taxon>Qipengyuania</taxon>
    </lineage>
</organism>
<dbReference type="Gene3D" id="3.20.20.70">
    <property type="entry name" value="Aldolase class I"/>
    <property type="match status" value="1"/>
</dbReference>
<keyword evidence="3" id="KW-0560">Oxidoreductase</keyword>
<sequence>MTHSTPTKTELAPLFDPVRIGAFEAPNRIFMAPLTRSRSDAKVNTQTGLHALYYAQRAGAGLIVSEATQISQQGQGYAWTPGIFTDEQVESWKPVTDAVHNAGGRIFCQLWHVGAVSHPVFQPDGKQPVSSSAWTPEGEAFVGDRHPDGPQVPFQEARALTTDEICQVLDDYHHAARCAAAAGFDGVELHAANGYLIDQFMRSGVNKRDDDYGGSLENRLRLLGGAIEAVTAELPADRVGVRLTPIGGAGGSADEKPEETYPAAAKLLAGRGLAYLHVVRATDHGGADGEKNEGDQILHDMRAAFDGPFIANGNISPELGATWIADGHADAIAFGRMFLANPDLPERIAQDGPYNEDNPDTYYGGGMEGYTDYPALEKVDDPLPC</sequence>